<accession>A0ABV9MU49</accession>
<evidence type="ECO:0000256" key="6">
    <source>
        <dbReference type="ARBA" id="ARBA00013647"/>
    </source>
</evidence>
<keyword evidence="7 9" id="KW-0784">Thiamine biosynthesis</keyword>
<dbReference type="GO" id="GO:0050334">
    <property type="term" value="F:thiaminase activity"/>
    <property type="evidence" value="ECO:0007669"/>
    <property type="project" value="UniProtKB-EC"/>
</dbReference>
<evidence type="ECO:0000256" key="4">
    <source>
        <dbReference type="ARBA" id="ARBA00011881"/>
    </source>
</evidence>
<evidence type="ECO:0000256" key="5">
    <source>
        <dbReference type="ARBA" id="ARBA00012684"/>
    </source>
</evidence>
<dbReference type="CDD" id="cd19364">
    <property type="entry name" value="TenA_C_BsTenA-like"/>
    <property type="match status" value="1"/>
</dbReference>
<dbReference type="InterPro" id="IPR027574">
    <property type="entry name" value="Thiaminase_II"/>
</dbReference>
<comment type="pathway">
    <text evidence="2 9">Cofactor biosynthesis; thiamine diphosphate biosynthesis.</text>
</comment>
<name>A0ABV9MU49_9ENTE</name>
<dbReference type="Gene3D" id="1.20.910.10">
    <property type="entry name" value="Heme oxygenase-like"/>
    <property type="match status" value="1"/>
</dbReference>
<proteinExistence type="inferred from homology"/>
<evidence type="ECO:0000256" key="3">
    <source>
        <dbReference type="ARBA" id="ARBA00010264"/>
    </source>
</evidence>
<dbReference type="EMBL" id="JBHSGS010000015">
    <property type="protein sequence ID" value="MFC4718664.1"/>
    <property type="molecule type" value="Genomic_DNA"/>
</dbReference>
<dbReference type="NCBIfam" id="TIGR04306">
    <property type="entry name" value="salvage_TenA"/>
    <property type="match status" value="1"/>
</dbReference>
<comment type="caution">
    <text evidence="11">The sequence shown here is derived from an EMBL/GenBank/DDBJ whole genome shotgun (WGS) entry which is preliminary data.</text>
</comment>
<protein>
    <recommendedName>
        <fullName evidence="6 9">Aminopyrimidine aminohydrolase</fullName>
        <ecNumber evidence="5 9">3.5.99.2</ecNumber>
    </recommendedName>
</protein>
<evidence type="ECO:0000256" key="1">
    <source>
        <dbReference type="ARBA" id="ARBA00001881"/>
    </source>
</evidence>
<evidence type="ECO:0000313" key="11">
    <source>
        <dbReference type="EMBL" id="MFC4718664.1"/>
    </source>
</evidence>
<dbReference type="RefSeq" id="WP_204655033.1">
    <property type="nucleotide sequence ID" value="NZ_JAFBFD010000051.1"/>
</dbReference>
<evidence type="ECO:0000313" key="12">
    <source>
        <dbReference type="Proteomes" id="UP001595969"/>
    </source>
</evidence>
<evidence type="ECO:0000256" key="7">
    <source>
        <dbReference type="ARBA" id="ARBA00022977"/>
    </source>
</evidence>
<organism evidence="11 12">
    <name type="scientific">Enterococcus lemanii</name>
    <dbReference type="NCBI Taxonomy" id="1159752"/>
    <lineage>
        <taxon>Bacteria</taxon>
        <taxon>Bacillati</taxon>
        <taxon>Bacillota</taxon>
        <taxon>Bacilli</taxon>
        <taxon>Lactobacillales</taxon>
        <taxon>Enterococcaceae</taxon>
        <taxon>Enterococcus</taxon>
    </lineage>
</organism>
<dbReference type="SUPFAM" id="SSF48613">
    <property type="entry name" value="Heme oxygenase-like"/>
    <property type="match status" value="1"/>
</dbReference>
<comment type="subunit">
    <text evidence="4">Homotetramer.</text>
</comment>
<feature type="domain" description="Thiaminase-2/PQQC" evidence="10">
    <location>
        <begin position="12"/>
        <end position="214"/>
    </location>
</feature>
<dbReference type="Proteomes" id="UP001595969">
    <property type="component" value="Unassembled WGS sequence"/>
</dbReference>
<comment type="catalytic activity">
    <reaction evidence="8 9">
        <text>thiamine + H2O = 5-(2-hydroxyethyl)-4-methylthiazole + 4-amino-5-hydroxymethyl-2-methylpyrimidine + H(+)</text>
        <dbReference type="Rhea" id="RHEA:17509"/>
        <dbReference type="ChEBI" id="CHEBI:15377"/>
        <dbReference type="ChEBI" id="CHEBI:15378"/>
        <dbReference type="ChEBI" id="CHEBI:16892"/>
        <dbReference type="ChEBI" id="CHEBI:17957"/>
        <dbReference type="ChEBI" id="CHEBI:18385"/>
        <dbReference type="EC" id="3.5.99.2"/>
    </reaction>
</comment>
<dbReference type="EC" id="3.5.99.2" evidence="5 9"/>
<dbReference type="PANTHER" id="PTHR43198">
    <property type="entry name" value="BIFUNCTIONAL TH2 PROTEIN"/>
    <property type="match status" value="1"/>
</dbReference>
<dbReference type="InterPro" id="IPR016084">
    <property type="entry name" value="Haem_Oase-like_multi-hlx"/>
</dbReference>
<dbReference type="PANTHER" id="PTHR43198:SF2">
    <property type="entry name" value="SI:CH1073-67J19.1-RELATED"/>
    <property type="match status" value="1"/>
</dbReference>
<comment type="function">
    <text evidence="9">Catalyzes an amino-pyrimidine hydrolysis reaction at the C5' of the pyrimidine moiety of thiamine compounds, a reaction that is part of a thiamine salvage pathway.</text>
</comment>
<dbReference type="Pfam" id="PF03070">
    <property type="entry name" value="TENA_THI-4"/>
    <property type="match status" value="1"/>
</dbReference>
<comment type="similarity">
    <text evidence="3 9">Belongs to the TenA family.</text>
</comment>
<keyword evidence="12" id="KW-1185">Reference proteome</keyword>
<evidence type="ECO:0000256" key="8">
    <source>
        <dbReference type="ARBA" id="ARBA00048337"/>
    </source>
</evidence>
<dbReference type="InterPro" id="IPR050967">
    <property type="entry name" value="Thiamine_Salvage_TenA"/>
</dbReference>
<sequence length="218" mass="25951">MTFTQYLHEITKEIWRDSKYHPFVQELVTGKLPIEIFRFYLIQDTYYLHHFAKAHQEIIDRTDNQRIIQSQQFCKAGLEASELTIRNDFFKQLNLTKTEREKTPIAPTAYNYVSHIYRQFLDGSLASALSSLLPCYWLYYEIGETFATKTSPVPIYQAFLDTYHSDGFKQVLDELIQLVDELADHASLEERKQMEEAFVRSSYYELNFWEMSYTKEGW</sequence>
<comment type="catalytic activity">
    <reaction evidence="1 9">
        <text>4-amino-5-aminomethyl-2-methylpyrimidine + H2O = 4-amino-5-hydroxymethyl-2-methylpyrimidine + NH4(+)</text>
        <dbReference type="Rhea" id="RHEA:31799"/>
        <dbReference type="ChEBI" id="CHEBI:15377"/>
        <dbReference type="ChEBI" id="CHEBI:16892"/>
        <dbReference type="ChEBI" id="CHEBI:28938"/>
        <dbReference type="ChEBI" id="CHEBI:63416"/>
        <dbReference type="EC" id="3.5.99.2"/>
    </reaction>
</comment>
<evidence type="ECO:0000259" key="10">
    <source>
        <dbReference type="Pfam" id="PF03070"/>
    </source>
</evidence>
<dbReference type="InterPro" id="IPR004305">
    <property type="entry name" value="Thiaminase-2/PQQC"/>
</dbReference>
<reference evidence="12" key="1">
    <citation type="journal article" date="2019" name="Int. J. Syst. Evol. Microbiol.">
        <title>The Global Catalogue of Microorganisms (GCM) 10K type strain sequencing project: providing services to taxonomists for standard genome sequencing and annotation.</title>
        <authorList>
            <consortium name="The Broad Institute Genomics Platform"/>
            <consortium name="The Broad Institute Genome Sequencing Center for Infectious Disease"/>
            <person name="Wu L."/>
            <person name="Ma J."/>
        </authorList>
    </citation>
    <scope>NUCLEOTIDE SEQUENCE [LARGE SCALE GENOMIC DNA]</scope>
    <source>
        <strain evidence="12">CGMCC 1.19032</strain>
    </source>
</reference>
<evidence type="ECO:0000256" key="2">
    <source>
        <dbReference type="ARBA" id="ARBA00004948"/>
    </source>
</evidence>
<evidence type="ECO:0000256" key="9">
    <source>
        <dbReference type="RuleBase" id="RU363093"/>
    </source>
</evidence>
<keyword evidence="9 11" id="KW-0378">Hydrolase</keyword>
<gene>
    <name evidence="11" type="primary">tenA</name>
    <name evidence="11" type="ORF">ACFO5I_02750</name>
</gene>